<evidence type="ECO:0000256" key="7">
    <source>
        <dbReference type="SAM" id="Phobius"/>
    </source>
</evidence>
<keyword evidence="6 7" id="KW-0472">Membrane</keyword>
<feature type="transmembrane region" description="Helical" evidence="7">
    <location>
        <begin position="226"/>
        <end position="250"/>
    </location>
</feature>
<dbReference type="AlphaFoldDB" id="A0A094S8N2"/>
<keyword evidence="3" id="KW-1003">Cell membrane</keyword>
<feature type="transmembrane region" description="Helical" evidence="7">
    <location>
        <begin position="20"/>
        <end position="43"/>
    </location>
</feature>
<evidence type="ECO:0008006" key="9">
    <source>
        <dbReference type="Google" id="ProtNLM"/>
    </source>
</evidence>
<name>A0A094S8N2_9ZZZZ</name>
<evidence type="ECO:0000256" key="5">
    <source>
        <dbReference type="ARBA" id="ARBA00022989"/>
    </source>
</evidence>
<dbReference type="GO" id="GO:0005886">
    <property type="term" value="C:plasma membrane"/>
    <property type="evidence" value="ECO:0007669"/>
    <property type="project" value="UniProtKB-SubCell"/>
</dbReference>
<organism evidence="8">
    <name type="scientific">freshwater metagenome</name>
    <dbReference type="NCBI Taxonomy" id="449393"/>
    <lineage>
        <taxon>unclassified sequences</taxon>
        <taxon>metagenomes</taxon>
        <taxon>ecological metagenomes</taxon>
    </lineage>
</organism>
<keyword evidence="5 7" id="KW-1133">Transmembrane helix</keyword>
<reference evidence="8" key="1">
    <citation type="submission" date="2014-05" db="EMBL/GenBank/DDBJ databases">
        <title>Key roles for freshwater Actinobacteria revealed by deep metagenomic sequencing.</title>
        <authorList>
            <person name="Ghai R."/>
            <person name="Mizuno C.M."/>
            <person name="Picazo A."/>
            <person name="Camacho A."/>
            <person name="Rodriguez-Valera F."/>
        </authorList>
    </citation>
    <scope>NUCLEOTIDE SEQUENCE</scope>
</reference>
<sequence length="280" mass="29446">MHLLRRSLQSAHSSLRSNVHVFYDITLTTLIFLICAAFCAGLIDSMAGGGGLIQLPALLIGLTKFETVEVLGTNKLTSVFGTSAATLLYRRAITFNWKLLVAMALPAFIGSIGGALLASSIPTKALRPIIVILLIAVVIYTVMRPQLGAVESLKHSPKKQMRIGSIAAGSIGFYDGLIGPGTGSFLILILVAVLGFAFLQASAMAKVINLCTNVGAILVFGLDGSILWKVGLLLAVANVAGGLIGATLAIRGGSTFVRKVFLFITTALIFKVGLDTITMW</sequence>
<feature type="transmembrane region" description="Helical" evidence="7">
    <location>
        <begin position="185"/>
        <end position="205"/>
    </location>
</feature>
<feature type="transmembrane region" description="Helical" evidence="7">
    <location>
        <begin position="125"/>
        <end position="143"/>
    </location>
</feature>
<dbReference type="InterPro" id="IPR002781">
    <property type="entry name" value="TM_pro_TauE-like"/>
</dbReference>
<dbReference type="PANTHER" id="PTHR30269:SF0">
    <property type="entry name" value="MEMBRANE TRANSPORTER PROTEIN YFCA-RELATED"/>
    <property type="match status" value="1"/>
</dbReference>
<proteinExistence type="predicted"/>
<comment type="caution">
    <text evidence="8">The sequence shown here is derived from an EMBL/GenBank/DDBJ whole genome shotgun (WGS) entry which is preliminary data.</text>
</comment>
<evidence type="ECO:0000256" key="1">
    <source>
        <dbReference type="ARBA" id="ARBA00004651"/>
    </source>
</evidence>
<dbReference type="Pfam" id="PF01925">
    <property type="entry name" value="TauE"/>
    <property type="match status" value="1"/>
</dbReference>
<feature type="transmembrane region" description="Helical" evidence="7">
    <location>
        <begin position="256"/>
        <end position="274"/>
    </location>
</feature>
<comment type="subcellular location">
    <subcellularLocation>
        <location evidence="1">Cell membrane</location>
        <topology evidence="1">Multi-pass membrane protein</topology>
    </subcellularLocation>
</comment>
<feature type="transmembrane region" description="Helical" evidence="7">
    <location>
        <begin position="99"/>
        <end position="119"/>
    </location>
</feature>
<dbReference type="PANTHER" id="PTHR30269">
    <property type="entry name" value="TRANSMEMBRANE PROTEIN YFCA"/>
    <property type="match status" value="1"/>
</dbReference>
<accession>A0A094S8N2</accession>
<evidence type="ECO:0000256" key="3">
    <source>
        <dbReference type="ARBA" id="ARBA00022475"/>
    </source>
</evidence>
<dbReference type="InterPro" id="IPR052017">
    <property type="entry name" value="TSUP"/>
</dbReference>
<keyword evidence="4 7" id="KW-0812">Transmembrane</keyword>
<dbReference type="EMBL" id="JNSK01000134">
    <property type="protein sequence ID" value="KGA14303.1"/>
    <property type="molecule type" value="Genomic_DNA"/>
</dbReference>
<evidence type="ECO:0000313" key="8">
    <source>
        <dbReference type="EMBL" id="KGA14303.1"/>
    </source>
</evidence>
<protein>
    <recommendedName>
        <fullName evidence="9">Permease</fullName>
    </recommendedName>
</protein>
<gene>
    <name evidence="8" type="ORF">GM50_20165</name>
</gene>
<evidence type="ECO:0000256" key="6">
    <source>
        <dbReference type="ARBA" id="ARBA00023136"/>
    </source>
</evidence>
<evidence type="ECO:0000256" key="2">
    <source>
        <dbReference type="ARBA" id="ARBA00022448"/>
    </source>
</evidence>
<evidence type="ECO:0000256" key="4">
    <source>
        <dbReference type="ARBA" id="ARBA00022692"/>
    </source>
</evidence>
<keyword evidence="2" id="KW-0813">Transport</keyword>